<dbReference type="OMA" id="REFGNWR"/>
<dbReference type="EnsemblPlants" id="Bo4g116770.1">
    <property type="protein sequence ID" value="Bo4g116770.1"/>
    <property type="gene ID" value="Bo4g116770"/>
</dbReference>
<dbReference type="Gramene" id="Bo4g116770.1">
    <property type="protein sequence ID" value="Bo4g116770.1"/>
    <property type="gene ID" value="Bo4g116770"/>
</dbReference>
<feature type="compositionally biased region" description="Pro residues" evidence="1">
    <location>
        <begin position="41"/>
        <end position="52"/>
    </location>
</feature>
<dbReference type="AlphaFoldDB" id="A0A0D3BXR5"/>
<dbReference type="HOGENOM" id="CLU_1909583_0_0_1"/>
<feature type="compositionally biased region" description="Polar residues" evidence="1">
    <location>
        <begin position="13"/>
        <end position="24"/>
    </location>
</feature>
<evidence type="ECO:0000313" key="2">
    <source>
        <dbReference type="EnsemblPlants" id="Bo4g116770.1"/>
    </source>
</evidence>
<evidence type="ECO:0000256" key="1">
    <source>
        <dbReference type="SAM" id="MobiDB-lite"/>
    </source>
</evidence>
<reference evidence="2" key="2">
    <citation type="submission" date="2015-03" db="UniProtKB">
        <authorList>
            <consortium name="EnsemblPlants"/>
        </authorList>
    </citation>
    <scope>IDENTIFICATION</scope>
</reference>
<feature type="region of interest" description="Disordered" evidence="1">
    <location>
        <begin position="1"/>
        <end position="77"/>
    </location>
</feature>
<sequence>MPSATANLPPRVTSLTSTPPSQLRCSAASTPSSSSSASPLSPSPSHSPPPSSCSPTPTAPVRLTGTISTPSGSVSPFSARKRIKREFGNWRSEIAFLFCLQIRVRGKRDRGVIFGLRNGNLRLGVFQRNNVMA</sequence>
<name>A0A0D3BXR5_BRAOL</name>
<feature type="compositionally biased region" description="Low complexity" evidence="1">
    <location>
        <begin position="26"/>
        <end position="40"/>
    </location>
</feature>
<reference evidence="2 3" key="1">
    <citation type="journal article" date="2014" name="Genome Biol.">
        <title>Transcriptome and methylome profiling reveals relics of genome dominance in the mesopolyploid Brassica oleracea.</title>
        <authorList>
            <person name="Parkin I.A."/>
            <person name="Koh C."/>
            <person name="Tang H."/>
            <person name="Robinson S.J."/>
            <person name="Kagale S."/>
            <person name="Clarke W.E."/>
            <person name="Town C.D."/>
            <person name="Nixon J."/>
            <person name="Krishnakumar V."/>
            <person name="Bidwell S.L."/>
            <person name="Denoeud F."/>
            <person name="Belcram H."/>
            <person name="Links M.G."/>
            <person name="Just J."/>
            <person name="Clarke C."/>
            <person name="Bender T."/>
            <person name="Huebert T."/>
            <person name="Mason A.S."/>
            <person name="Pires J.C."/>
            <person name="Barker G."/>
            <person name="Moore J."/>
            <person name="Walley P.G."/>
            <person name="Manoli S."/>
            <person name="Batley J."/>
            <person name="Edwards D."/>
            <person name="Nelson M.N."/>
            <person name="Wang X."/>
            <person name="Paterson A.H."/>
            <person name="King G."/>
            <person name="Bancroft I."/>
            <person name="Chalhoub B."/>
            <person name="Sharpe A.G."/>
        </authorList>
    </citation>
    <scope>NUCLEOTIDE SEQUENCE</scope>
    <source>
        <strain evidence="2 3">cv. TO1000</strain>
    </source>
</reference>
<protein>
    <submittedName>
        <fullName evidence="2">Uncharacterized protein</fullName>
    </submittedName>
</protein>
<evidence type="ECO:0000313" key="3">
    <source>
        <dbReference type="Proteomes" id="UP000032141"/>
    </source>
</evidence>
<proteinExistence type="predicted"/>
<keyword evidence="3" id="KW-1185">Reference proteome</keyword>
<accession>A0A0D3BXR5</accession>
<feature type="compositionally biased region" description="Polar residues" evidence="1">
    <location>
        <begin position="65"/>
        <end position="76"/>
    </location>
</feature>
<dbReference type="Proteomes" id="UP000032141">
    <property type="component" value="Chromosome C4"/>
</dbReference>
<organism evidence="2 3">
    <name type="scientific">Brassica oleracea var. oleracea</name>
    <dbReference type="NCBI Taxonomy" id="109376"/>
    <lineage>
        <taxon>Eukaryota</taxon>
        <taxon>Viridiplantae</taxon>
        <taxon>Streptophyta</taxon>
        <taxon>Embryophyta</taxon>
        <taxon>Tracheophyta</taxon>
        <taxon>Spermatophyta</taxon>
        <taxon>Magnoliopsida</taxon>
        <taxon>eudicotyledons</taxon>
        <taxon>Gunneridae</taxon>
        <taxon>Pentapetalae</taxon>
        <taxon>rosids</taxon>
        <taxon>malvids</taxon>
        <taxon>Brassicales</taxon>
        <taxon>Brassicaceae</taxon>
        <taxon>Brassiceae</taxon>
        <taxon>Brassica</taxon>
    </lineage>
</organism>